<reference evidence="5" key="1">
    <citation type="submission" date="2017-07" db="EMBL/GenBank/DDBJ databases">
        <title>Taro Niue Genome Assembly and Annotation.</title>
        <authorList>
            <person name="Atibalentja N."/>
            <person name="Keating K."/>
            <person name="Fields C.J."/>
        </authorList>
    </citation>
    <scope>NUCLEOTIDE SEQUENCE</scope>
    <source>
        <strain evidence="5">Niue_2</strain>
        <tissue evidence="5">Leaf</tissue>
    </source>
</reference>
<evidence type="ECO:0000256" key="3">
    <source>
        <dbReference type="SAM" id="SignalP"/>
    </source>
</evidence>
<protein>
    <recommendedName>
        <fullName evidence="4">Bifunctional inhibitor/plant lipid transfer protein/seed storage helical domain-containing protein</fullName>
    </recommendedName>
</protein>
<dbReference type="CDD" id="cd01958">
    <property type="entry name" value="HPS_like"/>
    <property type="match status" value="1"/>
</dbReference>
<sequence>MASKVGATVALLFALNLIFFTTVSATSCAPPKVKPPKVKPPPVKPPPVKPPPVKPVPESCPRDTVKLGACGDVLNLLKAKLGVPPKEPCCTLLEGLADAEAAVCLCTVVKASVLGINLNLPVDLSLLLNYCGKKVPDGYKCS</sequence>
<feature type="chain" id="PRO_5032444938" description="Bifunctional inhibitor/plant lipid transfer protein/seed storage helical domain-containing protein" evidence="3">
    <location>
        <begin position="26"/>
        <end position="142"/>
    </location>
</feature>
<comment type="caution">
    <text evidence="5">The sequence shown here is derived from an EMBL/GenBank/DDBJ whole genome shotgun (WGS) entry which is preliminary data.</text>
</comment>
<accession>A0A843U2L7</accession>
<dbReference type="AlphaFoldDB" id="A0A843U2L7"/>
<gene>
    <name evidence="5" type="ORF">Taro_010290</name>
</gene>
<dbReference type="InterPro" id="IPR051636">
    <property type="entry name" value="Plant_LTP/defense-related"/>
</dbReference>
<evidence type="ECO:0000256" key="2">
    <source>
        <dbReference type="SAM" id="MobiDB-lite"/>
    </source>
</evidence>
<dbReference type="InterPro" id="IPR027923">
    <property type="entry name" value="Hydrophob_seed_dom"/>
</dbReference>
<dbReference type="InterPro" id="IPR036312">
    <property type="entry name" value="Bifun_inhib/LTP/seed_sf"/>
</dbReference>
<dbReference type="SMART" id="SM00499">
    <property type="entry name" value="AAI"/>
    <property type="match status" value="1"/>
</dbReference>
<evidence type="ECO:0000313" key="5">
    <source>
        <dbReference type="EMBL" id="MQL77868.1"/>
    </source>
</evidence>
<dbReference type="InterPro" id="IPR016140">
    <property type="entry name" value="Bifunc_inhib/LTP/seed_store"/>
</dbReference>
<dbReference type="PROSITE" id="PS51257">
    <property type="entry name" value="PROKAR_LIPOPROTEIN"/>
    <property type="match status" value="1"/>
</dbReference>
<feature type="domain" description="Bifunctional inhibitor/plant lipid transfer protein/seed storage helical" evidence="4">
    <location>
        <begin position="60"/>
        <end position="141"/>
    </location>
</feature>
<keyword evidence="1 3" id="KW-0732">Signal</keyword>
<dbReference type="PANTHER" id="PTHR31731">
    <property type="match status" value="1"/>
</dbReference>
<dbReference type="SUPFAM" id="SSF47699">
    <property type="entry name" value="Bifunctional inhibitor/lipid-transfer protein/seed storage 2S albumin"/>
    <property type="match status" value="1"/>
</dbReference>
<feature type="signal peptide" evidence="3">
    <location>
        <begin position="1"/>
        <end position="25"/>
    </location>
</feature>
<dbReference type="Proteomes" id="UP000652761">
    <property type="component" value="Unassembled WGS sequence"/>
</dbReference>
<evidence type="ECO:0000256" key="1">
    <source>
        <dbReference type="ARBA" id="ARBA00022729"/>
    </source>
</evidence>
<proteinExistence type="predicted"/>
<dbReference type="Pfam" id="PF14547">
    <property type="entry name" value="Hydrophob_seed"/>
    <property type="match status" value="1"/>
</dbReference>
<dbReference type="FunFam" id="1.10.110.10:FF:000003">
    <property type="entry name" value="pEARLI1-like lipid transfer protein 1"/>
    <property type="match status" value="1"/>
</dbReference>
<keyword evidence="6" id="KW-1185">Reference proteome</keyword>
<evidence type="ECO:0000313" key="6">
    <source>
        <dbReference type="Proteomes" id="UP000652761"/>
    </source>
</evidence>
<dbReference type="EMBL" id="NMUH01000370">
    <property type="protein sequence ID" value="MQL77868.1"/>
    <property type="molecule type" value="Genomic_DNA"/>
</dbReference>
<dbReference type="SMR" id="A0A843U2L7"/>
<dbReference type="OrthoDB" id="696558at2759"/>
<organism evidence="5 6">
    <name type="scientific">Colocasia esculenta</name>
    <name type="common">Wild taro</name>
    <name type="synonym">Arum esculentum</name>
    <dbReference type="NCBI Taxonomy" id="4460"/>
    <lineage>
        <taxon>Eukaryota</taxon>
        <taxon>Viridiplantae</taxon>
        <taxon>Streptophyta</taxon>
        <taxon>Embryophyta</taxon>
        <taxon>Tracheophyta</taxon>
        <taxon>Spermatophyta</taxon>
        <taxon>Magnoliopsida</taxon>
        <taxon>Liliopsida</taxon>
        <taxon>Araceae</taxon>
        <taxon>Aroideae</taxon>
        <taxon>Colocasieae</taxon>
        <taxon>Colocasia</taxon>
    </lineage>
</organism>
<dbReference type="Gene3D" id="1.10.110.10">
    <property type="entry name" value="Plant lipid-transfer and hydrophobic proteins"/>
    <property type="match status" value="1"/>
</dbReference>
<feature type="region of interest" description="Disordered" evidence="2">
    <location>
        <begin position="30"/>
        <end position="56"/>
    </location>
</feature>
<evidence type="ECO:0000259" key="4">
    <source>
        <dbReference type="SMART" id="SM00499"/>
    </source>
</evidence>
<name>A0A843U2L7_COLES</name>
<feature type="compositionally biased region" description="Pro residues" evidence="2">
    <location>
        <begin position="38"/>
        <end position="55"/>
    </location>
</feature>